<dbReference type="PANTHER" id="PTHR23183">
    <property type="entry name" value="NOP14"/>
    <property type="match status" value="1"/>
</dbReference>
<dbReference type="Pfam" id="PF04147">
    <property type="entry name" value="Nop14"/>
    <property type="match status" value="1"/>
</dbReference>
<feature type="compositionally biased region" description="Basic residues" evidence="7">
    <location>
        <begin position="899"/>
        <end position="908"/>
    </location>
</feature>
<reference evidence="8 9" key="1">
    <citation type="submission" date="2019-03" db="EMBL/GenBank/DDBJ databases">
        <title>Sequencing 23 genomes of Wallemia ichthyophaga.</title>
        <authorList>
            <person name="Gostincar C."/>
        </authorList>
    </citation>
    <scope>NUCLEOTIDE SEQUENCE [LARGE SCALE GENOMIC DNA]</scope>
    <source>
        <strain evidence="8 9">EXF-8621</strain>
    </source>
</reference>
<keyword evidence="4" id="KW-0698">rRNA processing</keyword>
<feature type="compositionally biased region" description="Polar residues" evidence="7">
    <location>
        <begin position="1"/>
        <end position="21"/>
    </location>
</feature>
<organism evidence="8 9">
    <name type="scientific">Wallemia ichthyophaga</name>
    <dbReference type="NCBI Taxonomy" id="245174"/>
    <lineage>
        <taxon>Eukaryota</taxon>
        <taxon>Fungi</taxon>
        <taxon>Dikarya</taxon>
        <taxon>Basidiomycota</taxon>
        <taxon>Wallemiomycotina</taxon>
        <taxon>Wallemiomycetes</taxon>
        <taxon>Wallemiales</taxon>
        <taxon>Wallemiaceae</taxon>
        <taxon>Wallemia</taxon>
    </lineage>
</organism>
<dbReference type="EMBL" id="SPOF01000003">
    <property type="protein sequence ID" value="TIB16626.1"/>
    <property type="molecule type" value="Genomic_DNA"/>
</dbReference>
<feature type="region of interest" description="Disordered" evidence="7">
    <location>
        <begin position="130"/>
        <end position="149"/>
    </location>
</feature>
<dbReference type="PANTHER" id="PTHR23183:SF0">
    <property type="entry name" value="NUCLEOLAR PROTEIN 14"/>
    <property type="match status" value="1"/>
</dbReference>
<feature type="compositionally biased region" description="Basic and acidic residues" evidence="7">
    <location>
        <begin position="199"/>
        <end position="252"/>
    </location>
</feature>
<dbReference type="InterPro" id="IPR007276">
    <property type="entry name" value="Nop14"/>
</dbReference>
<feature type="region of interest" description="Disordered" evidence="7">
    <location>
        <begin position="96"/>
        <end position="122"/>
    </location>
</feature>
<evidence type="ECO:0000256" key="1">
    <source>
        <dbReference type="ARBA" id="ARBA00004604"/>
    </source>
</evidence>
<feature type="compositionally biased region" description="Acidic residues" evidence="7">
    <location>
        <begin position="391"/>
        <end position="431"/>
    </location>
</feature>
<feature type="region of interest" description="Disordered" evidence="7">
    <location>
        <begin position="882"/>
        <end position="908"/>
    </location>
</feature>
<evidence type="ECO:0000313" key="8">
    <source>
        <dbReference type="EMBL" id="TIB16626.1"/>
    </source>
</evidence>
<evidence type="ECO:0000256" key="6">
    <source>
        <dbReference type="ARBA" id="ARBA00024695"/>
    </source>
</evidence>
<feature type="compositionally biased region" description="Basic and acidic residues" evidence="7">
    <location>
        <begin position="882"/>
        <end position="898"/>
    </location>
</feature>
<feature type="region of interest" description="Disordered" evidence="7">
    <location>
        <begin position="167"/>
        <end position="464"/>
    </location>
</feature>
<keyword evidence="5" id="KW-0539">Nucleus</keyword>
<accession>A0A4T0HKM5</accession>
<evidence type="ECO:0008006" key="10">
    <source>
        <dbReference type="Google" id="ProtNLM"/>
    </source>
</evidence>
<keyword evidence="3" id="KW-0690">Ribosome biogenesis</keyword>
<evidence type="ECO:0000256" key="5">
    <source>
        <dbReference type="ARBA" id="ARBA00023242"/>
    </source>
</evidence>
<dbReference type="GO" id="GO:0030692">
    <property type="term" value="C:Noc4p-Nop14p complex"/>
    <property type="evidence" value="ECO:0007669"/>
    <property type="project" value="TreeGrafter"/>
</dbReference>
<comment type="subcellular location">
    <subcellularLocation>
        <location evidence="1">Nucleus</location>
        <location evidence="1">Nucleolus</location>
    </subcellularLocation>
</comment>
<proteinExistence type="inferred from homology"/>
<feature type="compositionally biased region" description="Acidic residues" evidence="7">
    <location>
        <begin position="356"/>
        <end position="377"/>
    </location>
</feature>
<dbReference type="Proteomes" id="UP000306954">
    <property type="component" value="Unassembled WGS sequence"/>
</dbReference>
<sequence length="908" mass="102511">MPSQLKQLQQTVQNAGINKHQQPNKRKFEGTSTTPSDKEKKKKVSSDIHSKFNKFDTQVQRLKHNVGGRKVIGSLGAPAKAKQAGIDSRKEALLPALQNRNRTGQFKDRRFGEQDPTLDEEDRMLERYQAEKANTGKRTRNNADYNLEDNDELTHYGQSLALNDDFANAGLADDDDPAESTRFDAFGGFGDGEEEEPIDYSHPDAPPRRKTKAEVMEELITKSKAHKMERQQQREDDDALREQVDADLDDIKGLLFDGTAENDKEKERKNRERNAPYKGDKSGNEDYDQFVRQLAFDRRAKPTDRLKSDAEVAFEAREELEKNEKARLLRMRGEDDSQVTNPTGGFAAKRQRAREEEEEAENEGHDDENPSDDEQMENAESYGIGKGLGGDDSEQSDDEDHEDVNEEGENYQDGDSDDSEDSIAESNEGELGDMPQKNDAPVENLVSSKKKSSKTPSNTSSNLPYTFECPSNHDEFMDIVESNNIQPSQIPIMIERIRTLYHPELGEENKAKLALFNGVLLDHLLYTASTSVDMKIMETISRHIEQLTKLLPIPSADIFKQKLELLERNFNKGVSAGATNDKSKTWPGIPELSILRVVGVVWSTSDYSHPVGSAAQLLIGQYLSQARIRSLSDIIKGLVLCGISLQYEHYSKRFIPEVVNFLISSVLILGGVGREMNVPGQHPVPDVGRLRGVAMNNPVVTPSDTNLRDMLTQSESNSQSDQQQAKVDVMDRILTISREAAQMWSALDGFIEAFDPLVGSLRMVEKRGMLGSVKNKTENTLQQLGNQVKFAKQSRRPLRMQQHKQIAINSLVPKFEENYNADRRYDPDHDRAATSKLKAEVKAERKGAIRELRKDAKFIAGHKQKERREELDKYEDKMRKKVDQLGDERAEEKSEQKAKAKFKKMAGK</sequence>
<comment type="caution">
    <text evidence="8">The sequence shown here is derived from an EMBL/GenBank/DDBJ whole genome shotgun (WGS) entry which is preliminary data.</text>
</comment>
<comment type="similarity">
    <text evidence="2">Belongs to the NOP14 family.</text>
</comment>
<protein>
    <recommendedName>
        <fullName evidence="10">Nucleolar complex protein 14</fullName>
    </recommendedName>
</protein>
<evidence type="ECO:0000256" key="2">
    <source>
        <dbReference type="ARBA" id="ARBA00007466"/>
    </source>
</evidence>
<feature type="region of interest" description="Disordered" evidence="7">
    <location>
        <begin position="1"/>
        <end position="49"/>
    </location>
</feature>
<feature type="compositionally biased region" description="Basic and acidic residues" evidence="7">
    <location>
        <begin position="36"/>
        <end position="49"/>
    </location>
</feature>
<feature type="compositionally biased region" description="Basic and acidic residues" evidence="7">
    <location>
        <begin position="295"/>
        <end position="335"/>
    </location>
</feature>
<dbReference type="AlphaFoldDB" id="A0A4T0HKM5"/>
<dbReference type="GO" id="GO:0030490">
    <property type="term" value="P:maturation of SSU-rRNA"/>
    <property type="evidence" value="ECO:0007669"/>
    <property type="project" value="TreeGrafter"/>
</dbReference>
<dbReference type="GO" id="GO:0032040">
    <property type="term" value="C:small-subunit processome"/>
    <property type="evidence" value="ECO:0007669"/>
    <property type="project" value="InterPro"/>
</dbReference>
<comment type="function">
    <text evidence="6">Involved in nucleolar processing of pre-18S ribosomal RNA. Has a role in the nuclear export of 40S pre-ribosomal subunit to the cytoplasm.</text>
</comment>
<evidence type="ECO:0000256" key="4">
    <source>
        <dbReference type="ARBA" id="ARBA00022552"/>
    </source>
</evidence>
<gene>
    <name evidence="8" type="ORF">E3P90_00368</name>
</gene>
<feature type="compositionally biased region" description="Basic and acidic residues" evidence="7">
    <location>
        <begin position="261"/>
        <end position="284"/>
    </location>
</feature>
<evidence type="ECO:0000256" key="7">
    <source>
        <dbReference type="SAM" id="MobiDB-lite"/>
    </source>
</evidence>
<evidence type="ECO:0000313" key="9">
    <source>
        <dbReference type="Proteomes" id="UP000306954"/>
    </source>
</evidence>
<evidence type="ECO:0000256" key="3">
    <source>
        <dbReference type="ARBA" id="ARBA00022517"/>
    </source>
</evidence>
<name>A0A4T0HKM5_WALIC</name>